<dbReference type="AlphaFoldDB" id="A0A1D6GEV4"/>
<keyword evidence="1" id="KW-0413">Isomerase</keyword>
<dbReference type="EMBL" id="CM000781">
    <property type="protein sequence ID" value="AQK62105.1"/>
    <property type="molecule type" value="Genomic_DNA"/>
</dbReference>
<proteinExistence type="predicted"/>
<protein>
    <submittedName>
        <fullName evidence="1">Peptidyl-prolyl cis-trans isomerase</fullName>
    </submittedName>
</protein>
<reference evidence="1" key="1">
    <citation type="submission" date="2015-12" db="EMBL/GenBank/DDBJ databases">
        <title>Update maize B73 reference genome by single molecule sequencing technologies.</title>
        <authorList>
            <consortium name="Maize Genome Sequencing Project"/>
            <person name="Ware D."/>
        </authorList>
    </citation>
    <scope>NUCLEOTIDE SEQUENCE</scope>
    <source>
        <tissue evidence="1">Seedling</tissue>
    </source>
</reference>
<gene>
    <name evidence="1" type="ORF">ZEAMMB73_Zm00001d013010</name>
</gene>
<sequence length="93" mass="10486">MCLIYRILHKCAICCLCSVICRSGNTEIERCLMVKLQTFLFSLSRQRGKKKMGVCGSQRSILFGCRHIGCCSIECVYGSFCVCLCVASVRRFL</sequence>
<dbReference type="GO" id="GO:0016853">
    <property type="term" value="F:isomerase activity"/>
    <property type="evidence" value="ECO:0007669"/>
    <property type="project" value="UniProtKB-KW"/>
</dbReference>
<accession>A0A1D6GEV4</accession>
<name>A0A1D6GEV4_MAIZE</name>
<organism evidence="1">
    <name type="scientific">Zea mays</name>
    <name type="common">Maize</name>
    <dbReference type="NCBI Taxonomy" id="4577"/>
    <lineage>
        <taxon>Eukaryota</taxon>
        <taxon>Viridiplantae</taxon>
        <taxon>Streptophyta</taxon>
        <taxon>Embryophyta</taxon>
        <taxon>Tracheophyta</taxon>
        <taxon>Spermatophyta</taxon>
        <taxon>Magnoliopsida</taxon>
        <taxon>Liliopsida</taxon>
        <taxon>Poales</taxon>
        <taxon>Poaceae</taxon>
        <taxon>PACMAD clade</taxon>
        <taxon>Panicoideae</taxon>
        <taxon>Andropogonodae</taxon>
        <taxon>Andropogoneae</taxon>
        <taxon>Tripsacinae</taxon>
        <taxon>Zea</taxon>
    </lineage>
</organism>
<evidence type="ECO:0000313" key="1">
    <source>
        <dbReference type="EMBL" id="AQK62105.1"/>
    </source>
</evidence>